<sequence length="72" mass="7692">MPVAGQTSTTRVRTGDNKKEAQWTGLACPARYRARGGPGPDRPGRLLTIDGSLTAYHGDPTMIDLQALGRVI</sequence>
<gene>
    <name evidence="2" type="ORF">GCM10010502_05050</name>
</gene>
<reference evidence="2" key="2">
    <citation type="submission" date="2020-09" db="EMBL/GenBank/DDBJ databases">
        <authorList>
            <person name="Sun Q."/>
            <person name="Ohkuma M."/>
        </authorList>
    </citation>
    <scope>NUCLEOTIDE SEQUENCE</scope>
    <source>
        <strain evidence="2">JCM 4434</strain>
    </source>
</reference>
<evidence type="ECO:0000313" key="3">
    <source>
        <dbReference type="Proteomes" id="UP000610124"/>
    </source>
</evidence>
<dbReference type="EMBL" id="BMUB01000001">
    <property type="protein sequence ID" value="GGU57533.1"/>
    <property type="molecule type" value="Genomic_DNA"/>
</dbReference>
<feature type="compositionally biased region" description="Polar residues" evidence="1">
    <location>
        <begin position="1"/>
        <end position="12"/>
    </location>
</feature>
<feature type="region of interest" description="Disordered" evidence="1">
    <location>
        <begin position="1"/>
        <end position="23"/>
    </location>
</feature>
<organism evidence="2 3">
    <name type="scientific">Kitasatospora aureofaciens</name>
    <name type="common">Streptomyces aureofaciens</name>
    <dbReference type="NCBI Taxonomy" id="1894"/>
    <lineage>
        <taxon>Bacteria</taxon>
        <taxon>Bacillati</taxon>
        <taxon>Actinomycetota</taxon>
        <taxon>Actinomycetes</taxon>
        <taxon>Kitasatosporales</taxon>
        <taxon>Streptomycetaceae</taxon>
        <taxon>Kitasatospora</taxon>
    </lineage>
</organism>
<name>A0A8H9HE31_KITAU</name>
<evidence type="ECO:0000313" key="2">
    <source>
        <dbReference type="EMBL" id="GGU57533.1"/>
    </source>
</evidence>
<evidence type="ECO:0000256" key="1">
    <source>
        <dbReference type="SAM" id="MobiDB-lite"/>
    </source>
</evidence>
<accession>A0A8H9HE31</accession>
<dbReference type="Proteomes" id="UP000610124">
    <property type="component" value="Unassembled WGS sequence"/>
</dbReference>
<reference evidence="2" key="1">
    <citation type="journal article" date="2014" name="Int. J. Syst. Evol. Microbiol.">
        <title>Complete genome sequence of Corynebacterium casei LMG S-19264T (=DSM 44701T), isolated from a smear-ripened cheese.</title>
        <authorList>
            <consortium name="US DOE Joint Genome Institute (JGI-PGF)"/>
            <person name="Walter F."/>
            <person name="Albersmeier A."/>
            <person name="Kalinowski J."/>
            <person name="Ruckert C."/>
        </authorList>
    </citation>
    <scope>NUCLEOTIDE SEQUENCE</scope>
    <source>
        <strain evidence="2">JCM 4434</strain>
    </source>
</reference>
<proteinExistence type="predicted"/>
<comment type="caution">
    <text evidence="2">The sequence shown here is derived from an EMBL/GenBank/DDBJ whole genome shotgun (WGS) entry which is preliminary data.</text>
</comment>
<dbReference type="AlphaFoldDB" id="A0A8H9HE31"/>
<protein>
    <submittedName>
        <fullName evidence="2">Uncharacterized protein</fullName>
    </submittedName>
</protein>